<dbReference type="Proteomes" id="UP000646827">
    <property type="component" value="Unassembled WGS sequence"/>
</dbReference>
<dbReference type="OrthoDB" id="2307294at2759"/>
<name>A0A8H7RYZ8_9FUNG</name>
<keyword evidence="2" id="KW-1185">Reference proteome</keyword>
<comment type="caution">
    <text evidence="1">The sequence shown here is derived from an EMBL/GenBank/DDBJ whole genome shotgun (WGS) entry which is preliminary data.</text>
</comment>
<reference evidence="1 2" key="1">
    <citation type="submission" date="2020-12" db="EMBL/GenBank/DDBJ databases">
        <title>Metabolic potential, ecology and presence of endohyphal bacteria is reflected in genomic diversity of Mucoromycotina.</title>
        <authorList>
            <person name="Muszewska A."/>
            <person name="Okrasinska A."/>
            <person name="Steczkiewicz K."/>
            <person name="Drgas O."/>
            <person name="Orlowska M."/>
            <person name="Perlinska-Lenart U."/>
            <person name="Aleksandrzak-Piekarczyk T."/>
            <person name="Szatraj K."/>
            <person name="Zielenkiewicz U."/>
            <person name="Pilsyk S."/>
            <person name="Malc E."/>
            <person name="Mieczkowski P."/>
            <person name="Kruszewska J.S."/>
            <person name="Biernat P."/>
            <person name="Pawlowska J."/>
        </authorList>
    </citation>
    <scope>NUCLEOTIDE SEQUENCE [LARGE SCALE GENOMIC DNA]</scope>
    <source>
        <strain evidence="1 2">CBS 142.35</strain>
    </source>
</reference>
<dbReference type="AlphaFoldDB" id="A0A8H7RYZ8"/>
<sequence>MNQPPLSPRQDNKYNHVNYDDTLDTFQSVDNERSSLLHNLERKTLAITPPLDEIKTPSSFSNAIAHDYEPMQYHYLLNLFTAPDMRSYLARAHFTEDVYMLPIHLQRLMSEAKEEIICGKIKKEEIKKHNVNPIIPQEEQKKEPNYNATQRLERLREYVWARSGHDISNIMRIIYELIEDEDELVNILNYECPSIE</sequence>
<evidence type="ECO:0000313" key="2">
    <source>
        <dbReference type="Proteomes" id="UP000646827"/>
    </source>
</evidence>
<dbReference type="EMBL" id="JAEPRB010000139">
    <property type="protein sequence ID" value="KAG2220469.1"/>
    <property type="molecule type" value="Genomic_DNA"/>
</dbReference>
<accession>A0A8H7RYZ8</accession>
<gene>
    <name evidence="1" type="ORF">INT45_011473</name>
</gene>
<evidence type="ECO:0000313" key="1">
    <source>
        <dbReference type="EMBL" id="KAG2220469.1"/>
    </source>
</evidence>
<organism evidence="1 2">
    <name type="scientific">Circinella minor</name>
    <dbReference type="NCBI Taxonomy" id="1195481"/>
    <lineage>
        <taxon>Eukaryota</taxon>
        <taxon>Fungi</taxon>
        <taxon>Fungi incertae sedis</taxon>
        <taxon>Mucoromycota</taxon>
        <taxon>Mucoromycotina</taxon>
        <taxon>Mucoromycetes</taxon>
        <taxon>Mucorales</taxon>
        <taxon>Lichtheimiaceae</taxon>
        <taxon>Circinella</taxon>
    </lineage>
</organism>
<proteinExistence type="predicted"/>
<protein>
    <submittedName>
        <fullName evidence="1">Uncharacterized protein</fullName>
    </submittedName>
</protein>